<dbReference type="InterPro" id="IPR000571">
    <property type="entry name" value="Znf_CCCH"/>
</dbReference>
<feature type="region of interest" description="Disordered" evidence="2">
    <location>
        <begin position="349"/>
        <end position="522"/>
    </location>
</feature>
<evidence type="ECO:0000313" key="6">
    <source>
        <dbReference type="Proteomes" id="UP001642464"/>
    </source>
</evidence>
<feature type="transmembrane region" description="Helical" evidence="3">
    <location>
        <begin position="167"/>
        <end position="188"/>
    </location>
</feature>
<reference evidence="5 6" key="1">
    <citation type="submission" date="2024-02" db="EMBL/GenBank/DDBJ databases">
        <authorList>
            <person name="Chen Y."/>
            <person name="Shah S."/>
            <person name="Dougan E. K."/>
            <person name="Thang M."/>
            <person name="Chan C."/>
        </authorList>
    </citation>
    <scope>NUCLEOTIDE SEQUENCE [LARGE SCALE GENOMIC DNA]</scope>
</reference>
<evidence type="ECO:0000313" key="5">
    <source>
        <dbReference type="EMBL" id="CAK9047500.1"/>
    </source>
</evidence>
<feature type="compositionally biased region" description="Basic and acidic residues" evidence="2">
    <location>
        <begin position="458"/>
        <end position="470"/>
    </location>
</feature>
<feature type="zinc finger region" description="C3H1-type" evidence="1">
    <location>
        <begin position="518"/>
        <end position="543"/>
    </location>
</feature>
<keyword evidence="3" id="KW-0472">Membrane</keyword>
<name>A0ABP0M7P9_9DINO</name>
<keyword evidence="6" id="KW-1185">Reference proteome</keyword>
<keyword evidence="1" id="KW-0479">Metal-binding</keyword>
<keyword evidence="1" id="KW-0863">Zinc-finger</keyword>
<keyword evidence="3" id="KW-1133">Transmembrane helix</keyword>
<feature type="transmembrane region" description="Helical" evidence="3">
    <location>
        <begin position="221"/>
        <end position="245"/>
    </location>
</feature>
<dbReference type="EMBL" id="CAXAMM010020224">
    <property type="protein sequence ID" value="CAK9047500.1"/>
    <property type="molecule type" value="Genomic_DNA"/>
</dbReference>
<evidence type="ECO:0000256" key="1">
    <source>
        <dbReference type="PROSITE-ProRule" id="PRU00723"/>
    </source>
</evidence>
<feature type="transmembrane region" description="Helical" evidence="3">
    <location>
        <begin position="194"/>
        <end position="214"/>
    </location>
</feature>
<evidence type="ECO:0000256" key="2">
    <source>
        <dbReference type="SAM" id="MobiDB-lite"/>
    </source>
</evidence>
<feature type="compositionally biased region" description="Basic and acidic residues" evidence="2">
    <location>
        <begin position="477"/>
        <end position="503"/>
    </location>
</feature>
<feature type="compositionally biased region" description="Basic residues" evidence="2">
    <location>
        <begin position="368"/>
        <end position="379"/>
    </location>
</feature>
<dbReference type="PROSITE" id="PS50103">
    <property type="entry name" value="ZF_C3H1"/>
    <property type="match status" value="1"/>
</dbReference>
<comment type="caution">
    <text evidence="5">The sequence shown here is derived from an EMBL/GenBank/DDBJ whole genome shotgun (WGS) entry which is preliminary data.</text>
</comment>
<gene>
    <name evidence="5" type="ORF">SCF082_LOCUS26603</name>
</gene>
<evidence type="ECO:0000259" key="4">
    <source>
        <dbReference type="PROSITE" id="PS50103"/>
    </source>
</evidence>
<keyword evidence="1" id="KW-0862">Zinc</keyword>
<feature type="region of interest" description="Disordered" evidence="2">
    <location>
        <begin position="275"/>
        <end position="307"/>
    </location>
</feature>
<dbReference type="Proteomes" id="UP001642464">
    <property type="component" value="Unassembled WGS sequence"/>
</dbReference>
<feature type="domain" description="C3H1-type" evidence="4">
    <location>
        <begin position="518"/>
        <end position="543"/>
    </location>
</feature>
<accession>A0ABP0M7P9</accession>
<feature type="compositionally biased region" description="Basic residues" evidence="2">
    <location>
        <begin position="349"/>
        <end position="358"/>
    </location>
</feature>
<keyword evidence="3" id="KW-0812">Transmembrane</keyword>
<proteinExistence type="predicted"/>
<protein>
    <recommendedName>
        <fullName evidence="4">C3H1-type domain-containing protein</fullName>
    </recommendedName>
</protein>
<feature type="compositionally biased region" description="Basic residues" evidence="2">
    <location>
        <begin position="400"/>
        <end position="409"/>
    </location>
</feature>
<evidence type="ECO:0000256" key="3">
    <source>
        <dbReference type="SAM" id="Phobius"/>
    </source>
</evidence>
<organism evidence="5 6">
    <name type="scientific">Durusdinium trenchii</name>
    <dbReference type="NCBI Taxonomy" id="1381693"/>
    <lineage>
        <taxon>Eukaryota</taxon>
        <taxon>Sar</taxon>
        <taxon>Alveolata</taxon>
        <taxon>Dinophyceae</taxon>
        <taxon>Suessiales</taxon>
        <taxon>Symbiodiniaceae</taxon>
        <taxon>Durusdinium</taxon>
    </lineage>
</organism>
<sequence>MQEVWSKICTNEQFKPKCIIQFLCKHSKTMRYGEVDRVVGSNAFVKIADEVFVMLEKANAIWCFVPDEHLSRAKVMVRASMNTAQIAQLTSVSGVKVIVTAAAAEGLFGAASVTSGLATLGDGSVATGGCGMVGGILVVAAAPSALTAHTIYQLCDAMENNSITPTAVALGGTLGALGGSTVGVVMVAESGAVAGLSASGITSGLAALGGGTVASGGLGMLGGVAAVAGVASLGALAVGGVAWIVSHELVQGKLKEQRIQKLGCDEIQLSFSSGVARPRRSPGQVTEVAGEWPGGPQSIKPGGNFGEETSTTMLSALQVLHFLDNCGSEVFWPAAWLCSSGSVSFLRLQRQRPMKRKRSTPEVEAPPRPKKKGLKGKRGKALEEVEEPASAEPLTSTPRKGLKKRRKASKRPEDEESDSPAEYVPSEKNMAKIESMLKQAEEEEETQETGKKGKKKTLKDLIAKKKELRKEKRKERQSREKGRPLTSKEKLKLKLKNIKEHSLKRSQASQKTEKSQHHKSTPCMYVKQGRLCPHDRCRFAHDL</sequence>